<keyword evidence="10" id="KW-1185">Reference proteome</keyword>
<feature type="transmembrane region" description="Helical" evidence="7">
    <location>
        <begin position="90"/>
        <end position="113"/>
    </location>
</feature>
<dbReference type="GO" id="GO:0022857">
    <property type="term" value="F:transmembrane transporter activity"/>
    <property type="evidence" value="ECO:0007669"/>
    <property type="project" value="InterPro"/>
</dbReference>
<dbReference type="PROSITE" id="PS50850">
    <property type="entry name" value="MFS"/>
    <property type="match status" value="1"/>
</dbReference>
<dbReference type="InterPro" id="IPR004638">
    <property type="entry name" value="EmrB-like"/>
</dbReference>
<dbReference type="Gene3D" id="1.20.1250.20">
    <property type="entry name" value="MFS general substrate transporter like domains"/>
    <property type="match status" value="1"/>
</dbReference>
<dbReference type="SUPFAM" id="SSF103473">
    <property type="entry name" value="MFS general substrate transporter"/>
    <property type="match status" value="1"/>
</dbReference>
<dbReference type="EMBL" id="CP036402">
    <property type="protein sequence ID" value="QBI20635.1"/>
    <property type="molecule type" value="Genomic_DNA"/>
</dbReference>
<keyword evidence="6 7" id="KW-0472">Membrane</keyword>
<evidence type="ECO:0000256" key="5">
    <source>
        <dbReference type="ARBA" id="ARBA00022989"/>
    </source>
</evidence>
<dbReference type="PANTHER" id="PTHR42718">
    <property type="entry name" value="MAJOR FACILITATOR SUPERFAMILY MULTIDRUG TRANSPORTER MFSC"/>
    <property type="match status" value="1"/>
</dbReference>
<keyword evidence="2" id="KW-0813">Transport</keyword>
<evidence type="ECO:0000313" key="9">
    <source>
        <dbReference type="EMBL" id="QBI20635.1"/>
    </source>
</evidence>
<evidence type="ECO:0000256" key="1">
    <source>
        <dbReference type="ARBA" id="ARBA00004651"/>
    </source>
</evidence>
<dbReference type="RefSeq" id="WP_131155630.1">
    <property type="nucleotide sequence ID" value="NZ_CP036402.1"/>
</dbReference>
<evidence type="ECO:0000256" key="6">
    <source>
        <dbReference type="ARBA" id="ARBA00023136"/>
    </source>
</evidence>
<dbReference type="InterPro" id="IPR036259">
    <property type="entry name" value="MFS_trans_sf"/>
</dbReference>
<feature type="transmembrane region" description="Helical" evidence="7">
    <location>
        <begin position="202"/>
        <end position="224"/>
    </location>
</feature>
<dbReference type="AlphaFoldDB" id="A0A411YH20"/>
<evidence type="ECO:0000256" key="7">
    <source>
        <dbReference type="SAM" id="Phobius"/>
    </source>
</evidence>
<dbReference type="PRINTS" id="PR01036">
    <property type="entry name" value="TCRTETB"/>
</dbReference>
<evidence type="ECO:0000256" key="3">
    <source>
        <dbReference type="ARBA" id="ARBA00022475"/>
    </source>
</evidence>
<dbReference type="NCBIfam" id="TIGR00711">
    <property type="entry name" value="efflux_EmrB"/>
    <property type="match status" value="1"/>
</dbReference>
<keyword evidence="5 7" id="KW-1133">Transmembrane helix</keyword>
<evidence type="ECO:0000256" key="4">
    <source>
        <dbReference type="ARBA" id="ARBA00022692"/>
    </source>
</evidence>
<reference evidence="9 10" key="1">
    <citation type="submission" date="2019-01" db="EMBL/GenBank/DDBJ databases">
        <title>Egibacter rhizosphaerae EGI 80759T.</title>
        <authorList>
            <person name="Chen D.-D."/>
            <person name="Tian Y."/>
            <person name="Jiao J.-Y."/>
            <person name="Zhang X.-T."/>
            <person name="Zhang Y.-G."/>
            <person name="Zhang Y."/>
            <person name="Xiao M."/>
            <person name="Shu W.-S."/>
            <person name="Li W.-J."/>
        </authorList>
    </citation>
    <scope>NUCLEOTIDE SEQUENCE [LARGE SCALE GENOMIC DNA]</scope>
    <source>
        <strain evidence="9 10">EGI 80759</strain>
    </source>
</reference>
<feature type="transmembrane region" description="Helical" evidence="7">
    <location>
        <begin position="19"/>
        <end position="42"/>
    </location>
</feature>
<dbReference type="CDD" id="cd17321">
    <property type="entry name" value="MFS_MMR_MDR_like"/>
    <property type="match status" value="1"/>
</dbReference>
<dbReference type="OrthoDB" id="7375466at2"/>
<feature type="transmembrane region" description="Helical" evidence="7">
    <location>
        <begin position="301"/>
        <end position="322"/>
    </location>
</feature>
<feature type="transmembrane region" description="Helical" evidence="7">
    <location>
        <begin position="437"/>
        <end position="459"/>
    </location>
</feature>
<dbReference type="GO" id="GO:0005886">
    <property type="term" value="C:plasma membrane"/>
    <property type="evidence" value="ECO:0007669"/>
    <property type="project" value="UniProtKB-SubCell"/>
</dbReference>
<protein>
    <submittedName>
        <fullName evidence="9">DHA2 family efflux MFS transporter permease subunit</fullName>
    </submittedName>
</protein>
<feature type="transmembrane region" description="Helical" evidence="7">
    <location>
        <begin position="62"/>
        <end position="78"/>
    </location>
</feature>
<feature type="transmembrane region" description="Helical" evidence="7">
    <location>
        <begin position="119"/>
        <end position="136"/>
    </location>
</feature>
<evidence type="ECO:0000313" key="10">
    <source>
        <dbReference type="Proteomes" id="UP000291469"/>
    </source>
</evidence>
<name>A0A411YH20_9ACTN</name>
<dbReference type="KEGG" id="erz:ER308_14430"/>
<sequence>MDDALGAGPVRLGTAAGRWVLATTILASGLAFLDATTVNVALPAIDRDLDAGFAGLQWTVDAYLLALSALLLLGGALGDRFGRKRVFVVGLWWFTIASRACGLAPTASALVAARALQGLGAALLVPGSLAIVSAAFGPAQRGRAIGTWTGLSGVSTAAGPLLGGLLVDTATWRWIFLLNVPGALLALWAARHVPETRDPQRARLDVAGSLLAVAALGGIVYALIEGPARGWGQPLVAGLGLAGLAALGALVVVERRVAQPMLPPTLFRSRSFVAANVVTLLVYAALTGATFLVAVHLQATLGWSALSAGAALVPITVMLVLLSPRMGELVGRVGPRWLLTVGSLTAGGGLALLTRIEADVGYLGGVFPGVLTFGVGLATVVAPLTTTVLTAAPDTLAGTASGVNNAVARTAGLLAVALLPLAGGISGDGLEGLAEGFGRAMLAAAGLCAAAAVVAWCAIRDPERSSRS</sequence>
<dbReference type="Proteomes" id="UP000291469">
    <property type="component" value="Chromosome"/>
</dbReference>
<accession>A0A411YH20</accession>
<evidence type="ECO:0000256" key="2">
    <source>
        <dbReference type="ARBA" id="ARBA00022448"/>
    </source>
</evidence>
<feature type="transmembrane region" description="Helical" evidence="7">
    <location>
        <begin position="273"/>
        <end position="295"/>
    </location>
</feature>
<feature type="transmembrane region" description="Helical" evidence="7">
    <location>
        <begin position="334"/>
        <end position="356"/>
    </location>
</feature>
<feature type="transmembrane region" description="Helical" evidence="7">
    <location>
        <begin position="362"/>
        <end position="385"/>
    </location>
</feature>
<organism evidence="9 10">
    <name type="scientific">Egibacter rhizosphaerae</name>
    <dbReference type="NCBI Taxonomy" id="1670831"/>
    <lineage>
        <taxon>Bacteria</taxon>
        <taxon>Bacillati</taxon>
        <taxon>Actinomycetota</taxon>
        <taxon>Nitriliruptoria</taxon>
        <taxon>Egibacterales</taxon>
        <taxon>Egibacteraceae</taxon>
        <taxon>Egibacter</taxon>
    </lineage>
</organism>
<dbReference type="Gene3D" id="1.20.1720.10">
    <property type="entry name" value="Multidrug resistance protein D"/>
    <property type="match status" value="1"/>
</dbReference>
<dbReference type="PANTHER" id="PTHR42718:SF42">
    <property type="entry name" value="EXPORT PROTEIN"/>
    <property type="match status" value="1"/>
</dbReference>
<dbReference type="InterPro" id="IPR011701">
    <property type="entry name" value="MFS"/>
</dbReference>
<proteinExistence type="predicted"/>
<comment type="subcellular location">
    <subcellularLocation>
        <location evidence="1">Cell membrane</location>
        <topology evidence="1">Multi-pass membrane protein</topology>
    </subcellularLocation>
</comment>
<feature type="transmembrane region" description="Helical" evidence="7">
    <location>
        <begin position="406"/>
        <end position="425"/>
    </location>
</feature>
<feature type="domain" description="Major facilitator superfamily (MFS) profile" evidence="8">
    <location>
        <begin position="20"/>
        <end position="463"/>
    </location>
</feature>
<feature type="transmembrane region" description="Helical" evidence="7">
    <location>
        <begin position="230"/>
        <end position="253"/>
    </location>
</feature>
<keyword evidence="3" id="KW-1003">Cell membrane</keyword>
<dbReference type="InterPro" id="IPR020846">
    <property type="entry name" value="MFS_dom"/>
</dbReference>
<dbReference type="Pfam" id="PF07690">
    <property type="entry name" value="MFS_1"/>
    <property type="match status" value="1"/>
</dbReference>
<evidence type="ECO:0000259" key="8">
    <source>
        <dbReference type="PROSITE" id="PS50850"/>
    </source>
</evidence>
<keyword evidence="4 7" id="KW-0812">Transmembrane</keyword>
<gene>
    <name evidence="9" type="ORF">ER308_14430</name>
</gene>
<feature type="transmembrane region" description="Helical" evidence="7">
    <location>
        <begin position="172"/>
        <end position="190"/>
    </location>
</feature>
<feature type="transmembrane region" description="Helical" evidence="7">
    <location>
        <begin position="148"/>
        <end position="166"/>
    </location>
</feature>